<dbReference type="InterPro" id="IPR013083">
    <property type="entry name" value="Znf_RING/FYVE/PHD"/>
</dbReference>
<comment type="caution">
    <text evidence="2">The sequence shown here is derived from an EMBL/GenBank/DDBJ whole genome shotgun (WGS) entry which is preliminary data.</text>
</comment>
<feature type="compositionally biased region" description="Basic residues" evidence="1">
    <location>
        <begin position="106"/>
        <end position="117"/>
    </location>
</feature>
<dbReference type="Gene3D" id="3.30.40.10">
    <property type="entry name" value="Zinc/RING finger domain, C3HC4 (zinc finger)"/>
    <property type="match status" value="1"/>
</dbReference>
<dbReference type="PANTHER" id="PTHR12603">
    <property type="entry name" value="CCR4-NOT TRANSCRIPTION COMPLEX RELATED"/>
    <property type="match status" value="1"/>
</dbReference>
<evidence type="ECO:0000313" key="3">
    <source>
        <dbReference type="Proteomes" id="UP000306102"/>
    </source>
</evidence>
<dbReference type="AlphaFoldDB" id="A0A4S4F2G1"/>
<dbReference type="Pfam" id="PF14570">
    <property type="entry name" value="zf-RING_4"/>
    <property type="match status" value="1"/>
</dbReference>
<dbReference type="EMBL" id="SDRB02000211">
    <property type="protein sequence ID" value="THG23681.1"/>
    <property type="molecule type" value="Genomic_DNA"/>
</dbReference>
<evidence type="ECO:0000256" key="1">
    <source>
        <dbReference type="SAM" id="MobiDB-lite"/>
    </source>
</evidence>
<dbReference type="GO" id="GO:0016567">
    <property type="term" value="P:protein ubiquitination"/>
    <property type="evidence" value="ECO:0007669"/>
    <property type="project" value="TreeGrafter"/>
</dbReference>
<name>A0A4S4F2G1_CAMSN</name>
<dbReference type="GO" id="GO:0004842">
    <property type="term" value="F:ubiquitin-protein transferase activity"/>
    <property type="evidence" value="ECO:0007669"/>
    <property type="project" value="InterPro"/>
</dbReference>
<feature type="region of interest" description="Disordered" evidence="1">
    <location>
        <begin position="105"/>
        <end position="125"/>
    </location>
</feature>
<evidence type="ECO:0008006" key="4">
    <source>
        <dbReference type="Google" id="ProtNLM"/>
    </source>
</evidence>
<dbReference type="PANTHER" id="PTHR12603:SF10">
    <property type="entry name" value="TRANSCRIPTION FACTOR C2H2 FAMILY"/>
    <property type="match status" value="1"/>
</dbReference>
<organism evidence="2 3">
    <name type="scientific">Camellia sinensis var. sinensis</name>
    <name type="common">China tea</name>
    <dbReference type="NCBI Taxonomy" id="542762"/>
    <lineage>
        <taxon>Eukaryota</taxon>
        <taxon>Viridiplantae</taxon>
        <taxon>Streptophyta</taxon>
        <taxon>Embryophyta</taxon>
        <taxon>Tracheophyta</taxon>
        <taxon>Spermatophyta</taxon>
        <taxon>Magnoliopsida</taxon>
        <taxon>eudicotyledons</taxon>
        <taxon>Gunneridae</taxon>
        <taxon>Pentapetalae</taxon>
        <taxon>asterids</taxon>
        <taxon>Ericales</taxon>
        <taxon>Theaceae</taxon>
        <taxon>Camellia</taxon>
    </lineage>
</organism>
<gene>
    <name evidence="2" type="ORF">TEA_023043</name>
</gene>
<dbReference type="InterPro" id="IPR039780">
    <property type="entry name" value="Mot2"/>
</dbReference>
<protein>
    <recommendedName>
        <fullName evidence="4">C3H1-type domain-containing protein</fullName>
    </recommendedName>
</protein>
<feature type="region of interest" description="Disordered" evidence="1">
    <location>
        <begin position="462"/>
        <end position="494"/>
    </location>
</feature>
<dbReference type="InterPro" id="IPR012677">
    <property type="entry name" value="Nucleotide-bd_a/b_plait_sf"/>
</dbReference>
<feature type="compositionally biased region" description="Polar residues" evidence="1">
    <location>
        <begin position="467"/>
        <end position="478"/>
    </location>
</feature>
<reference evidence="2 3" key="1">
    <citation type="journal article" date="2018" name="Proc. Natl. Acad. Sci. U.S.A.">
        <title>Draft genome sequence of Camellia sinensis var. sinensis provides insights into the evolution of the tea genome and tea quality.</title>
        <authorList>
            <person name="Wei C."/>
            <person name="Yang H."/>
            <person name="Wang S."/>
            <person name="Zhao J."/>
            <person name="Liu C."/>
            <person name="Gao L."/>
            <person name="Xia E."/>
            <person name="Lu Y."/>
            <person name="Tai Y."/>
            <person name="She G."/>
            <person name="Sun J."/>
            <person name="Cao H."/>
            <person name="Tong W."/>
            <person name="Gao Q."/>
            <person name="Li Y."/>
            <person name="Deng W."/>
            <person name="Jiang X."/>
            <person name="Wang W."/>
            <person name="Chen Q."/>
            <person name="Zhang S."/>
            <person name="Li H."/>
            <person name="Wu J."/>
            <person name="Wang P."/>
            <person name="Li P."/>
            <person name="Shi C."/>
            <person name="Zheng F."/>
            <person name="Jian J."/>
            <person name="Huang B."/>
            <person name="Shan D."/>
            <person name="Shi M."/>
            <person name="Fang C."/>
            <person name="Yue Y."/>
            <person name="Li F."/>
            <person name="Li D."/>
            <person name="Wei S."/>
            <person name="Han B."/>
            <person name="Jiang C."/>
            <person name="Yin Y."/>
            <person name="Xia T."/>
            <person name="Zhang Z."/>
            <person name="Bennetzen J.L."/>
            <person name="Zhao S."/>
            <person name="Wan X."/>
        </authorList>
    </citation>
    <scope>NUCLEOTIDE SEQUENCE [LARGE SCALE GENOMIC DNA]</scope>
    <source>
        <strain evidence="3">cv. Shuchazao</strain>
        <tissue evidence="2">Leaf</tissue>
    </source>
</reference>
<dbReference type="STRING" id="542762.A0A4S4F2G1"/>
<proteinExistence type="predicted"/>
<dbReference type="Proteomes" id="UP000306102">
    <property type="component" value="Unassembled WGS sequence"/>
</dbReference>
<keyword evidence="3" id="KW-1185">Reference proteome</keyword>
<dbReference type="Gene3D" id="3.30.70.330">
    <property type="match status" value="1"/>
</dbReference>
<accession>A0A4S4F2G1</accession>
<sequence length="962" mass="107067">MVHKPPNHYLGRVLTDATAINKTPSIKKPCLNPVVFDTLYRTSAFGSLSSLSVIERTVCVWCWHHIMGMAEKDETEGRCPACRTPYDKEKIVGMEANCERVVATKKDRKNKAQKTKTKKPEERKDLSSVRVIQRRMAYVIGLPLTLADEDVRGFSTLVLTSLFLLSLLRLQRKEYFGQYGKVAKVSLSRTAGGDIQQFVNDTCSVASFGTAKYCHAWLRNMPCTNPTCLYLHSIGAEEDSFSKDEEAAVHTRNRVHQIVGDTHNMQRRSGNMLPPPLDDPFNGNSIAADKVLDKIAPKDTAYATETSTGHMTCSYSSNDRDGRIKTPNKTFVDIVGRSSSGPEKDGNVAEDRKILNLCSDFSSVTIDTDYHLETEYSNSMLRKVSSRSQLPIGLPRDKDSQEYSLKPFREPSSFTVSGRADFTPSDACIAKGRSCLMLDSGRQALPGSCSDVREDFLSFDDQRSKGSDTLSQESSVLPSSYPIRISDRSNGRAQQPKEMCSLSDFNVKCSTVHSHVDEASMPFSCVNSILSDGYNERKFHSSIESDRNFRSSNSFSNEEIVEHLRRLDNDNITNDDDSSALDAVESSIISNILSLDFDSCDNSSTLSHSLAELFDGNGGRHGSWNFRNSEKSMFSFAKEENSVNQATDLDSSFSNIGQVSKRCALLPDSMEHEDHYFCGPQHHVCDFLDEYLCVIPSTGLLSLRVTLIFFEILPLLLSRAPSLTPPGFSVPSRDPPPGFSAYERTNRVVNPTSGNHLVNTTSLPNSQYCAHQQEILTTPRVDLIDPAILVVGRGKATDVSNNSGLETWPTSTQPTTYEDQARLWLLMQQSASAYQEPKFPPIFMQETTPSTHQQLNFSGRIGDGFSPIGDTFGLSSRFMDQHQTYNPSPFATQLSSQQKYGNGHVSNGHWPGMDEVRLRNEVGMAEIQRNEMLGFNKFFPGYGDLMLQMPSTGDVYNRAYGL</sequence>
<evidence type="ECO:0000313" key="2">
    <source>
        <dbReference type="EMBL" id="THG23681.1"/>
    </source>
</evidence>
<dbReference type="GO" id="GO:0030014">
    <property type="term" value="C:CCR4-NOT complex"/>
    <property type="evidence" value="ECO:0007669"/>
    <property type="project" value="InterPro"/>
</dbReference>